<evidence type="ECO:0000256" key="1">
    <source>
        <dbReference type="SAM" id="Coils"/>
    </source>
</evidence>
<dbReference type="RefSeq" id="WP_043010843.1">
    <property type="nucleotide sequence ID" value="NZ_CP009618.1"/>
</dbReference>
<dbReference type="AlphaFoldDB" id="A0AAN0SG39"/>
<accession>A0AAN0SG39</accession>
<reference evidence="2 3" key="1">
    <citation type="submission" date="2014-10" db="EMBL/GenBank/DDBJ databases">
        <title>The Complete Genome Sequence for the Shellfish Pathogen Vibrio coralliilyticus RE98 Isolated from a Shellfish Hatchery.</title>
        <authorList>
            <person name="Richards G.P."/>
            <person name="Bono J.L."/>
            <person name="Watson M.A."/>
            <person name="Needleman D.S."/>
        </authorList>
    </citation>
    <scope>NUCLEOTIDE SEQUENCE [LARGE SCALE GENOMIC DNA]</scope>
    <source>
        <strain evidence="2 3">RE98</strain>
    </source>
</reference>
<protein>
    <submittedName>
        <fullName evidence="2">Chromosome segregation ATPase</fullName>
    </submittedName>
</protein>
<name>A0AAN0SG39_9VIBR</name>
<organism evidence="2 3">
    <name type="scientific">Vibrio coralliilyticus</name>
    <dbReference type="NCBI Taxonomy" id="190893"/>
    <lineage>
        <taxon>Bacteria</taxon>
        <taxon>Pseudomonadati</taxon>
        <taxon>Pseudomonadota</taxon>
        <taxon>Gammaproteobacteria</taxon>
        <taxon>Vibrionales</taxon>
        <taxon>Vibrionaceae</taxon>
        <taxon>Vibrio</taxon>
    </lineage>
</organism>
<feature type="coiled-coil region" evidence="1">
    <location>
        <begin position="251"/>
        <end position="285"/>
    </location>
</feature>
<keyword evidence="3" id="KW-1185">Reference proteome</keyword>
<evidence type="ECO:0000313" key="3">
    <source>
        <dbReference type="Proteomes" id="UP000030081"/>
    </source>
</evidence>
<dbReference type="EMBL" id="CP009618">
    <property type="protein sequence ID" value="AIW21969.1"/>
    <property type="molecule type" value="Genomic_DNA"/>
</dbReference>
<proteinExistence type="predicted"/>
<dbReference type="SUPFAM" id="SSF158855">
    <property type="entry name" value="Lipase chaperone-like"/>
    <property type="match status" value="1"/>
</dbReference>
<dbReference type="KEGG" id="vcy:IX92_23640"/>
<dbReference type="Proteomes" id="UP000030081">
    <property type="component" value="Chromosome 2"/>
</dbReference>
<keyword evidence="1" id="KW-0175">Coiled coil</keyword>
<sequence>MVYRYLLLMLAVVAGIFLWPSDEVVNSRAMVEREFSEQYVAANQSLVRTVVEGESQSENTISPHQGKVLNPLAEASGNALVEALESFWQECQQRNDCEQLLVQLQAELSDARYHLLARYPQLKAQWQEVMGELELNQYHSLVDRIAEMKRQALLIWGELASVMFAEEYALYDFSLASQDLATDNAESYVESYEALLNQWQHNEESLSLDSGAARYEKGVSLIPSTFTQQQKDQAKAKLATKYLNAEQSASIAQREQQVASQEAQVARYQSQLSDLKESLDQQRSTAGSAMSDLEWQQYVEQQISDFRINFFNYN</sequence>
<gene>
    <name evidence="2" type="ORF">IX92_23640</name>
</gene>
<evidence type="ECO:0000313" key="2">
    <source>
        <dbReference type="EMBL" id="AIW21969.1"/>
    </source>
</evidence>